<dbReference type="InterPro" id="IPR036388">
    <property type="entry name" value="WH-like_DNA-bd_sf"/>
</dbReference>
<evidence type="ECO:0000256" key="1">
    <source>
        <dbReference type="ARBA" id="ARBA00006479"/>
    </source>
</evidence>
<dbReference type="OrthoDB" id="9810372at2"/>
<keyword evidence="5" id="KW-1185">Reference proteome</keyword>
<feature type="region of interest" description="Disordered" evidence="2">
    <location>
        <begin position="379"/>
        <end position="404"/>
    </location>
</feature>
<dbReference type="Gene3D" id="3.30.420.40">
    <property type="match status" value="2"/>
</dbReference>
<dbReference type="PANTHER" id="PTHR18964">
    <property type="entry name" value="ROK (REPRESSOR, ORF, KINASE) FAMILY"/>
    <property type="match status" value="1"/>
</dbReference>
<dbReference type="Pfam" id="PF12802">
    <property type="entry name" value="MarR_2"/>
    <property type="match status" value="1"/>
</dbReference>
<proteinExistence type="inferred from homology"/>
<dbReference type="Proteomes" id="UP000247980">
    <property type="component" value="Unassembled WGS sequence"/>
</dbReference>
<dbReference type="Gene3D" id="1.10.10.10">
    <property type="entry name" value="Winged helix-like DNA-binding domain superfamily/Winged helix DNA-binding domain"/>
    <property type="match status" value="1"/>
</dbReference>
<dbReference type="EMBL" id="QJVC01000003">
    <property type="protein sequence ID" value="PYI39479.1"/>
    <property type="molecule type" value="Genomic_DNA"/>
</dbReference>
<sequence>MLRPSGNGDVNRSAILAFLGSAGAASRADLARALGVSPALMTQLVKDLISDGLIKELAMSPSSGGRPARMLGLVASAGKVIGMKISKDHVALVETELDGKVTRSESLIFDASSVTFLTDLVDLVRSFKDANGQATILGVGVGVPGSVDTQGSGVVESALLGWHQIPLGASLSRELGTPVLVENNVNALAVAERLYGPGHDHADFLVVTIGEGVGAGFVTGGGVVRGGRGGAGEIGHIVAVVDGPACTCGNYGCIEAVIGEKSLVADARRLGIITAVESIAELQTQADNDDVQAQTLFLGAGQPLGRTVAGLVQVLDPEIVIISGEGTKAWKHWKSGFEQSFRASLTSDRRSIPVVVNSWDDEDWARGAAALVASAPFYSDESSGEQGRRVRARLTSPTVKKVSS</sequence>
<reference evidence="4 5" key="1">
    <citation type="submission" date="2018-05" db="EMBL/GenBank/DDBJ databases">
        <title>Genetic diversity of glacier-inhabiting Cryobacterium bacteria in China and description of Cryobacterium mengkeensis sp. nov. and Arthrobacter glacialis sp. nov.</title>
        <authorList>
            <person name="Liu Q."/>
            <person name="Xin Y.-H."/>
        </authorList>
    </citation>
    <scope>NUCLEOTIDE SEQUENCE [LARGE SCALE GENOMIC DNA]</scope>
    <source>
        <strain evidence="4 5">B7</strain>
    </source>
</reference>
<accession>A0A2V5ISF3</accession>
<dbReference type="AlphaFoldDB" id="A0A2V5ISF3"/>
<evidence type="ECO:0000313" key="5">
    <source>
        <dbReference type="Proteomes" id="UP000247980"/>
    </source>
</evidence>
<evidence type="ECO:0000259" key="3">
    <source>
        <dbReference type="Pfam" id="PF12802"/>
    </source>
</evidence>
<dbReference type="InterPro" id="IPR049874">
    <property type="entry name" value="ROK_cs"/>
</dbReference>
<organism evidence="4 5">
    <name type="scientific">Arthrobacter psychrolactophilus</name>
    <dbReference type="NCBI Taxonomy" id="92442"/>
    <lineage>
        <taxon>Bacteria</taxon>
        <taxon>Bacillati</taxon>
        <taxon>Actinomycetota</taxon>
        <taxon>Actinomycetes</taxon>
        <taxon>Micrococcales</taxon>
        <taxon>Micrococcaceae</taxon>
        <taxon>Arthrobacter</taxon>
    </lineage>
</organism>
<dbReference type="PROSITE" id="PS01125">
    <property type="entry name" value="ROK"/>
    <property type="match status" value="1"/>
</dbReference>
<comment type="similarity">
    <text evidence="1">Belongs to the ROK (NagC/XylR) family.</text>
</comment>
<name>A0A2V5ISF3_9MICC</name>
<feature type="compositionally biased region" description="Polar residues" evidence="2">
    <location>
        <begin position="395"/>
        <end position="404"/>
    </location>
</feature>
<dbReference type="PANTHER" id="PTHR18964:SF149">
    <property type="entry name" value="BIFUNCTIONAL UDP-N-ACETYLGLUCOSAMINE 2-EPIMERASE_N-ACETYLMANNOSAMINE KINASE"/>
    <property type="match status" value="1"/>
</dbReference>
<feature type="domain" description="HTH marR-type" evidence="3">
    <location>
        <begin position="13"/>
        <end position="55"/>
    </location>
</feature>
<evidence type="ECO:0000313" key="4">
    <source>
        <dbReference type="EMBL" id="PYI39479.1"/>
    </source>
</evidence>
<dbReference type="SUPFAM" id="SSF53067">
    <property type="entry name" value="Actin-like ATPase domain"/>
    <property type="match status" value="1"/>
</dbReference>
<dbReference type="InterPro" id="IPR043129">
    <property type="entry name" value="ATPase_NBD"/>
</dbReference>
<comment type="caution">
    <text evidence="4">The sequence shown here is derived from an EMBL/GenBank/DDBJ whole genome shotgun (WGS) entry which is preliminary data.</text>
</comment>
<dbReference type="Pfam" id="PF00480">
    <property type="entry name" value="ROK"/>
    <property type="match status" value="1"/>
</dbReference>
<dbReference type="InterPro" id="IPR000835">
    <property type="entry name" value="HTH_MarR-typ"/>
</dbReference>
<dbReference type="SUPFAM" id="SSF46785">
    <property type="entry name" value="Winged helix' DNA-binding domain"/>
    <property type="match status" value="1"/>
</dbReference>
<dbReference type="InterPro" id="IPR036390">
    <property type="entry name" value="WH_DNA-bd_sf"/>
</dbReference>
<dbReference type="InterPro" id="IPR000600">
    <property type="entry name" value="ROK"/>
</dbReference>
<gene>
    <name evidence="4" type="ORF">CVS30_05910</name>
</gene>
<evidence type="ECO:0000256" key="2">
    <source>
        <dbReference type="SAM" id="MobiDB-lite"/>
    </source>
</evidence>
<protein>
    <submittedName>
        <fullName evidence="4">ROK family transcriptional regulator</fullName>
    </submittedName>
</protein>